<dbReference type="EMBL" id="BMKV01000002">
    <property type="protein sequence ID" value="GGI77742.1"/>
    <property type="molecule type" value="Genomic_DNA"/>
</dbReference>
<dbReference type="Proteomes" id="UP000658754">
    <property type="component" value="Unassembled WGS sequence"/>
</dbReference>
<proteinExistence type="predicted"/>
<sequence>MGIGDSIGKAAENAMEDLAGTSKPTETAHVPEPTDPNDDVEVHSSISEGSNAMDAEKQKAPGPTTGAAPGPASESPFGGDLEPDGAGDDGGPAGGASAPADDASAPGGGSPASQRGVPGSGGLPEPNPDELRADPSEGDQDPSTSTGRG</sequence>
<comment type="caution">
    <text evidence="2">The sequence shown here is derived from an EMBL/GenBank/DDBJ whole genome shotgun (WGS) entry which is preliminary data.</text>
</comment>
<feature type="region of interest" description="Disordered" evidence="1">
    <location>
        <begin position="1"/>
        <end position="149"/>
    </location>
</feature>
<protein>
    <submittedName>
        <fullName evidence="2">Uncharacterized protein</fullName>
    </submittedName>
</protein>
<gene>
    <name evidence="2" type="ORF">GCM10007175_13570</name>
</gene>
<dbReference type="RefSeq" id="WP_188728815.1">
    <property type="nucleotide sequence ID" value="NZ_BMKV01000002.1"/>
</dbReference>
<keyword evidence="3" id="KW-1185">Reference proteome</keyword>
<evidence type="ECO:0000313" key="3">
    <source>
        <dbReference type="Proteomes" id="UP000658754"/>
    </source>
</evidence>
<feature type="compositionally biased region" description="Low complexity" evidence="1">
    <location>
        <begin position="95"/>
        <end position="105"/>
    </location>
</feature>
<organism evidence="2 3">
    <name type="scientific">Pseudarthrobacter scleromae</name>
    <dbReference type="NCBI Taxonomy" id="158897"/>
    <lineage>
        <taxon>Bacteria</taxon>
        <taxon>Bacillati</taxon>
        <taxon>Actinomycetota</taxon>
        <taxon>Actinomycetes</taxon>
        <taxon>Micrococcales</taxon>
        <taxon>Micrococcaceae</taxon>
        <taxon>Pseudarthrobacter</taxon>
    </lineage>
</organism>
<accession>A0ABQ2CD24</accession>
<evidence type="ECO:0000313" key="2">
    <source>
        <dbReference type="EMBL" id="GGI77742.1"/>
    </source>
</evidence>
<evidence type="ECO:0000256" key="1">
    <source>
        <dbReference type="SAM" id="MobiDB-lite"/>
    </source>
</evidence>
<name>A0ABQ2CD24_9MICC</name>
<reference evidence="3" key="1">
    <citation type="journal article" date="2019" name="Int. J. Syst. Evol. Microbiol.">
        <title>The Global Catalogue of Microorganisms (GCM) 10K type strain sequencing project: providing services to taxonomists for standard genome sequencing and annotation.</title>
        <authorList>
            <consortium name="The Broad Institute Genomics Platform"/>
            <consortium name="The Broad Institute Genome Sequencing Center for Infectious Disease"/>
            <person name="Wu L."/>
            <person name="Ma J."/>
        </authorList>
    </citation>
    <scope>NUCLEOTIDE SEQUENCE [LARGE SCALE GENOMIC DNA]</scope>
    <source>
        <strain evidence="3">CGMCC 1.3601</strain>
    </source>
</reference>
<feature type="compositionally biased region" description="Low complexity" evidence="1">
    <location>
        <begin position="60"/>
        <end position="72"/>
    </location>
</feature>